<comment type="caution">
    <text evidence="8">The sequence shown here is derived from an EMBL/GenBank/DDBJ whole genome shotgun (WGS) entry which is preliminary data.</text>
</comment>
<keyword evidence="2 6" id="KW-0808">Transferase</keyword>
<dbReference type="RefSeq" id="WP_099258799.1">
    <property type="nucleotide sequence ID" value="NZ_NIZW01000001.1"/>
</dbReference>
<evidence type="ECO:0000256" key="6">
    <source>
        <dbReference type="HAMAP-Rule" id="MF_00020"/>
    </source>
</evidence>
<evidence type="ECO:0000313" key="9">
    <source>
        <dbReference type="Proteomes" id="UP000225740"/>
    </source>
</evidence>
<dbReference type="GO" id="GO:0000287">
    <property type="term" value="F:magnesium ion binding"/>
    <property type="evidence" value="ECO:0007669"/>
    <property type="project" value="UniProtKB-UniRule"/>
</dbReference>
<comment type="caution">
    <text evidence="6">Lacks conserved residue(s) required for the propagation of feature annotation.</text>
</comment>
<keyword evidence="3 6" id="KW-0547">Nucleotide-binding</keyword>
<feature type="binding site" evidence="6">
    <location>
        <begin position="251"/>
        <end position="253"/>
    </location>
    <ligand>
        <name>ATP</name>
        <dbReference type="ChEBI" id="CHEBI:30616"/>
    </ligand>
</feature>
<dbReference type="GO" id="GO:0006085">
    <property type="term" value="P:acetyl-CoA biosynthetic process"/>
    <property type="evidence" value="ECO:0007669"/>
    <property type="project" value="UniProtKB-UniRule"/>
</dbReference>
<feature type="binding site" evidence="6">
    <location>
        <position position="355"/>
    </location>
    <ligand>
        <name>Mg(2+)</name>
        <dbReference type="ChEBI" id="CHEBI:18420"/>
    </ligand>
</feature>
<comment type="pathway">
    <text evidence="6">Metabolic intermediate biosynthesis; acetyl-CoA biosynthesis; acetyl-CoA from acetate: step 1/2.</text>
</comment>
<keyword evidence="6" id="KW-0963">Cytoplasm</keyword>
<keyword evidence="5 6" id="KW-0067">ATP-binding</keyword>
<evidence type="ECO:0000313" key="8">
    <source>
        <dbReference type="EMBL" id="PHQ37069.1"/>
    </source>
</evidence>
<dbReference type="GO" id="GO:0008776">
    <property type="term" value="F:acetate kinase activity"/>
    <property type="evidence" value="ECO:0007669"/>
    <property type="project" value="UniProtKB-UniRule"/>
</dbReference>
<feature type="binding site" evidence="6">
    <location>
        <position position="7"/>
    </location>
    <ligand>
        <name>Mg(2+)</name>
        <dbReference type="ChEBI" id="CHEBI:18420"/>
    </ligand>
</feature>
<gene>
    <name evidence="6" type="primary">ackA</name>
    <name evidence="8" type="ORF">CEE69_01510</name>
</gene>
<comment type="subcellular location">
    <subcellularLocation>
        <location evidence="6">Cytoplasm</location>
    </subcellularLocation>
</comment>
<comment type="cofactor">
    <cofactor evidence="6">
        <name>Mg(2+)</name>
        <dbReference type="ChEBI" id="CHEBI:18420"/>
    </cofactor>
    <cofactor evidence="6">
        <name>Mn(2+)</name>
        <dbReference type="ChEBI" id="CHEBI:29035"/>
    </cofactor>
    <text evidence="6">Mg(2+). Can also accept Mn(2+).</text>
</comment>
<dbReference type="HAMAP" id="MF_00020">
    <property type="entry name" value="Acetate_kinase"/>
    <property type="match status" value="1"/>
</dbReference>
<dbReference type="EMBL" id="NIZW01000001">
    <property type="protein sequence ID" value="PHQ37069.1"/>
    <property type="molecule type" value="Genomic_DNA"/>
</dbReference>
<dbReference type="SUPFAM" id="SSF53067">
    <property type="entry name" value="Actin-like ATPase domain"/>
    <property type="match status" value="2"/>
</dbReference>
<dbReference type="AlphaFoldDB" id="A0A2G1WEC9"/>
<feature type="binding site" evidence="6">
    <location>
        <begin position="177"/>
        <end position="181"/>
    </location>
    <ligand>
        <name>ATP</name>
        <dbReference type="ChEBI" id="CHEBI:30616"/>
    </ligand>
</feature>
<dbReference type="PANTHER" id="PTHR21060">
    <property type="entry name" value="ACETATE KINASE"/>
    <property type="match status" value="1"/>
</dbReference>
<dbReference type="PRINTS" id="PR00471">
    <property type="entry name" value="ACETATEKNASE"/>
</dbReference>
<dbReference type="Pfam" id="PF00871">
    <property type="entry name" value="Acetate_kinase"/>
    <property type="match status" value="1"/>
</dbReference>
<dbReference type="Gene3D" id="3.30.420.40">
    <property type="match status" value="2"/>
</dbReference>
<dbReference type="InterPro" id="IPR004372">
    <property type="entry name" value="Ac/propionate_kinase"/>
</dbReference>
<evidence type="ECO:0000256" key="1">
    <source>
        <dbReference type="ARBA" id="ARBA00008748"/>
    </source>
</evidence>
<dbReference type="GO" id="GO:0006083">
    <property type="term" value="P:acetate metabolic process"/>
    <property type="evidence" value="ECO:0007669"/>
    <property type="project" value="TreeGrafter"/>
</dbReference>
<evidence type="ECO:0000256" key="4">
    <source>
        <dbReference type="ARBA" id="ARBA00022777"/>
    </source>
</evidence>
<feature type="site" description="Transition state stabilizer" evidence="6">
    <location>
        <position position="155"/>
    </location>
</feature>
<dbReference type="InterPro" id="IPR000890">
    <property type="entry name" value="Aliphatic_acid_kin_short-chain"/>
</dbReference>
<comment type="function">
    <text evidence="6">Catalyzes the formation of acetyl phosphate from acetate and ATP. Can also catalyze the reverse reaction.</text>
</comment>
<keyword evidence="6" id="KW-0479">Metal-binding</keyword>
<dbReference type="GeneID" id="90606966"/>
<sequence length="374" mass="40928">MKLLCLNPGSGTLRYRVVETERCESDLPSPDLERGMVDRIKGKEKVAEEAIKLFRRIGNDSLDAVAIRFVHGGPFWKQRSREIDANVLQSLEEVRHLAPLHVPTAIAVAKAIRSETGLKVHAVFDTAFHRTLPEHVWRYPLPHDIGERYRRIGFHGLAHESVWGAWDRESSKVLSLHFGGGASACAILDGKSVWTTMGLTPLDGLMMSSRSGSLDPALVLALLRDGRSIDEVDKMLNRDSGLLGVSGISDDTRDLLPAAATGNSRAELALQMYSARVHECIGAGIAVLGGCDALLLSGALVKESAEFRRRLLGDLQCFGIKLDANRNDRDDELQQPTLLSADDARMPVAFVPAEEELQMARQVVASQAPADVTR</sequence>
<feature type="site" description="Transition state stabilizer" evidence="6">
    <location>
        <position position="210"/>
    </location>
</feature>
<protein>
    <recommendedName>
        <fullName evidence="6">Acetate kinase</fullName>
        <ecNumber evidence="6">2.7.2.1</ecNumber>
    </recommendedName>
    <alternativeName>
        <fullName evidence="6">Acetokinase</fullName>
    </alternativeName>
</protein>
<evidence type="ECO:0000256" key="3">
    <source>
        <dbReference type="ARBA" id="ARBA00022741"/>
    </source>
</evidence>
<dbReference type="PROSITE" id="PS01076">
    <property type="entry name" value="ACETATE_KINASE_2"/>
    <property type="match status" value="1"/>
</dbReference>
<proteinExistence type="inferred from homology"/>
<name>A0A2G1WEC9_9BACT</name>
<dbReference type="Proteomes" id="UP000225740">
    <property type="component" value="Unassembled WGS sequence"/>
</dbReference>
<feature type="binding site" evidence="6">
    <location>
        <position position="68"/>
    </location>
    <ligand>
        <name>substrate</name>
    </ligand>
</feature>
<dbReference type="InterPro" id="IPR023865">
    <property type="entry name" value="Aliphatic_acid_kinase_CS"/>
</dbReference>
<dbReference type="GO" id="GO:0005524">
    <property type="term" value="F:ATP binding"/>
    <property type="evidence" value="ECO:0007669"/>
    <property type="project" value="UniProtKB-KW"/>
</dbReference>
<reference evidence="8 9" key="1">
    <citation type="submission" date="2017-06" db="EMBL/GenBank/DDBJ databases">
        <title>Description of Rhodopirellula bahusiensis sp. nov.</title>
        <authorList>
            <person name="Kizina J."/>
            <person name="Harder J."/>
        </authorList>
    </citation>
    <scope>NUCLEOTIDE SEQUENCE [LARGE SCALE GENOMIC DNA]</scope>
    <source>
        <strain evidence="8 9">SWK21</strain>
    </source>
</reference>
<dbReference type="OrthoDB" id="259160at2"/>
<organism evidence="8 9">
    <name type="scientific">Rhodopirellula bahusiensis</name>
    <dbReference type="NCBI Taxonomy" id="2014065"/>
    <lineage>
        <taxon>Bacteria</taxon>
        <taxon>Pseudomonadati</taxon>
        <taxon>Planctomycetota</taxon>
        <taxon>Planctomycetia</taxon>
        <taxon>Pirellulales</taxon>
        <taxon>Pirellulaceae</taxon>
        <taxon>Rhodopirellula</taxon>
    </lineage>
</organism>
<dbReference type="EC" id="2.7.2.1" evidence="6"/>
<keyword evidence="4 6" id="KW-0418">Kinase</keyword>
<dbReference type="UniPathway" id="UPA00340">
    <property type="reaction ID" value="UER00458"/>
</dbReference>
<feature type="active site" description="Proton donor/acceptor" evidence="6">
    <location>
        <position position="125"/>
    </location>
</feature>
<keyword evidence="6" id="KW-0460">Magnesium</keyword>
<dbReference type="PANTHER" id="PTHR21060:SF15">
    <property type="entry name" value="ACETATE KINASE-RELATED"/>
    <property type="match status" value="1"/>
</dbReference>
<accession>A0A2G1WEC9</accession>
<keyword evidence="9" id="KW-1185">Reference proteome</keyword>
<comment type="catalytic activity">
    <reaction evidence="6">
        <text>acetate + ATP = acetyl phosphate + ADP</text>
        <dbReference type="Rhea" id="RHEA:11352"/>
        <dbReference type="ChEBI" id="CHEBI:22191"/>
        <dbReference type="ChEBI" id="CHEBI:30089"/>
        <dbReference type="ChEBI" id="CHEBI:30616"/>
        <dbReference type="ChEBI" id="CHEBI:456216"/>
        <dbReference type="EC" id="2.7.2.1"/>
    </reaction>
</comment>
<dbReference type="InterPro" id="IPR043129">
    <property type="entry name" value="ATPase_NBD"/>
</dbReference>
<dbReference type="GO" id="GO:0005737">
    <property type="term" value="C:cytoplasm"/>
    <property type="evidence" value="ECO:0007669"/>
    <property type="project" value="UniProtKB-SubCell"/>
</dbReference>
<comment type="similarity">
    <text evidence="1 6 7">Belongs to the acetokinase family.</text>
</comment>
<evidence type="ECO:0000256" key="5">
    <source>
        <dbReference type="ARBA" id="ARBA00022840"/>
    </source>
</evidence>
<evidence type="ECO:0000256" key="2">
    <source>
        <dbReference type="ARBA" id="ARBA00022679"/>
    </source>
</evidence>
<evidence type="ECO:0000256" key="7">
    <source>
        <dbReference type="RuleBase" id="RU003835"/>
    </source>
</evidence>
<comment type="subunit">
    <text evidence="6">Homodimer.</text>
</comment>